<reference evidence="3" key="1">
    <citation type="submission" date="2016-02" db="EMBL/GenBank/DDBJ databases">
        <authorList>
            <person name="Dunlap C."/>
        </authorList>
    </citation>
    <scope>NUCLEOTIDE SEQUENCE [LARGE SCALE GENOMIC DNA]</scope>
    <source>
        <strain evidence="3">NRRL B-41092</strain>
    </source>
</reference>
<dbReference type="InterPro" id="IPR025055">
    <property type="entry name" value="Ena_core"/>
</dbReference>
<proteinExistence type="predicted"/>
<gene>
    <name evidence="2" type="ORF">AXI58_06250</name>
</gene>
<keyword evidence="3" id="KW-1185">Reference proteome</keyword>
<protein>
    <recommendedName>
        <fullName evidence="1">Endospore appendages core domain-containing protein</fullName>
    </recommendedName>
</protein>
<sequence>MCGSQGSNLDCCCCPNRVVFQEKICGNLTGPLPVSGTTSFVAWVAPAVNDYFQGTFEIFNAGPAGTISAEVIDTSGTIFPIVATPGNSISVSVNNPASLTIISVPLGTSGTFCINLYKSIFA</sequence>
<name>A0A150F3U6_9BACI</name>
<feature type="domain" description="Endospore appendages core" evidence="1">
    <location>
        <begin position="13"/>
        <end position="118"/>
    </location>
</feature>
<dbReference type="STRING" id="1793963.AXI58_06250"/>
<dbReference type="AlphaFoldDB" id="A0A150F3U6"/>
<evidence type="ECO:0000259" key="1">
    <source>
        <dbReference type="Pfam" id="PF13157"/>
    </source>
</evidence>
<evidence type="ECO:0000313" key="3">
    <source>
        <dbReference type="Proteomes" id="UP000075430"/>
    </source>
</evidence>
<evidence type="ECO:0000313" key="2">
    <source>
        <dbReference type="EMBL" id="KXZ12711.1"/>
    </source>
</evidence>
<dbReference type="Pfam" id="PF13157">
    <property type="entry name" value="Enas"/>
    <property type="match status" value="1"/>
</dbReference>
<dbReference type="EMBL" id="LSBA01000040">
    <property type="protein sequence ID" value="KXZ12711.1"/>
    <property type="molecule type" value="Genomic_DNA"/>
</dbReference>
<organism evidence="2 3">
    <name type="scientific">Bacillus nakamurai</name>
    <dbReference type="NCBI Taxonomy" id="1793963"/>
    <lineage>
        <taxon>Bacteria</taxon>
        <taxon>Bacillati</taxon>
        <taxon>Bacillota</taxon>
        <taxon>Bacilli</taxon>
        <taxon>Bacillales</taxon>
        <taxon>Bacillaceae</taxon>
        <taxon>Bacillus</taxon>
    </lineage>
</organism>
<comment type="caution">
    <text evidence="2">The sequence shown here is derived from an EMBL/GenBank/DDBJ whole genome shotgun (WGS) entry which is preliminary data.</text>
</comment>
<accession>A0A150F3U6</accession>
<dbReference type="Proteomes" id="UP000075430">
    <property type="component" value="Unassembled WGS sequence"/>
</dbReference>
<dbReference type="RefSeq" id="WP_061523500.1">
    <property type="nucleotide sequence ID" value="NZ_JAJJBV010000027.1"/>
</dbReference>